<dbReference type="InterPro" id="IPR001610">
    <property type="entry name" value="PAC"/>
</dbReference>
<dbReference type="PROSITE" id="PS50111">
    <property type="entry name" value="CHEMOTAXIS_TRANSDUC_2"/>
    <property type="match status" value="1"/>
</dbReference>
<dbReference type="SUPFAM" id="SSF55785">
    <property type="entry name" value="PYP-like sensor domain (PAS domain)"/>
    <property type="match status" value="2"/>
</dbReference>
<dbReference type="SUPFAM" id="SSF58104">
    <property type="entry name" value="Methyl-accepting chemotaxis protein (MCP) signaling domain"/>
    <property type="match status" value="1"/>
</dbReference>
<keyword evidence="1" id="KW-0807">Transducer</keyword>
<dbReference type="InterPro" id="IPR000014">
    <property type="entry name" value="PAS"/>
</dbReference>
<feature type="domain" description="Methyl-accepting transducer" evidence="3">
    <location>
        <begin position="250"/>
        <end position="435"/>
    </location>
</feature>
<dbReference type="SMART" id="SM00086">
    <property type="entry name" value="PAC"/>
    <property type="match status" value="2"/>
</dbReference>
<dbReference type="Gene3D" id="1.10.287.950">
    <property type="entry name" value="Methyl-accepting chemotaxis protein"/>
    <property type="match status" value="1"/>
</dbReference>
<name>B8GNV8_THISH</name>
<feature type="domain" description="PAC" evidence="4">
    <location>
        <begin position="93"/>
        <end position="145"/>
    </location>
</feature>
<dbReference type="GO" id="GO:0007165">
    <property type="term" value="P:signal transduction"/>
    <property type="evidence" value="ECO:0007669"/>
    <property type="project" value="UniProtKB-KW"/>
</dbReference>
<dbReference type="InterPro" id="IPR050903">
    <property type="entry name" value="Bact_Chemotaxis_MeTrfase"/>
</dbReference>
<evidence type="ECO:0000256" key="1">
    <source>
        <dbReference type="PROSITE-ProRule" id="PRU00284"/>
    </source>
</evidence>
<dbReference type="eggNOG" id="COG0840">
    <property type="taxonomic scope" value="Bacteria"/>
</dbReference>
<organism evidence="5 6">
    <name type="scientific">Thioalkalivibrio sulfidiphilus (strain HL-EbGR7)</name>
    <dbReference type="NCBI Taxonomy" id="396588"/>
    <lineage>
        <taxon>Bacteria</taxon>
        <taxon>Pseudomonadati</taxon>
        <taxon>Pseudomonadota</taxon>
        <taxon>Gammaproteobacteria</taxon>
        <taxon>Chromatiales</taxon>
        <taxon>Ectothiorhodospiraceae</taxon>
        <taxon>Thioalkalivibrio</taxon>
    </lineage>
</organism>
<reference evidence="5 6" key="1">
    <citation type="journal article" date="2011" name="Stand. Genomic Sci.">
        <title>Complete genome sequence of 'Thioalkalivibrio sulfidophilus' HL-EbGr7.</title>
        <authorList>
            <person name="Muyzer G."/>
            <person name="Sorokin D.Y."/>
            <person name="Mavromatis K."/>
            <person name="Lapidus A."/>
            <person name="Clum A."/>
            <person name="Ivanova N."/>
            <person name="Pati A."/>
            <person name="d'Haeseleer P."/>
            <person name="Woyke T."/>
            <person name="Kyrpides N.C."/>
        </authorList>
    </citation>
    <scope>NUCLEOTIDE SEQUENCE [LARGE SCALE GENOMIC DNA]</scope>
    <source>
        <strain evidence="5 6">HL-EbGR7</strain>
    </source>
</reference>
<dbReference type="GO" id="GO:0006935">
    <property type="term" value="P:chemotaxis"/>
    <property type="evidence" value="ECO:0007669"/>
    <property type="project" value="UniProtKB-ARBA"/>
</dbReference>
<dbReference type="Pfam" id="PF08448">
    <property type="entry name" value="PAS_4"/>
    <property type="match status" value="2"/>
</dbReference>
<feature type="coiled-coil region" evidence="2">
    <location>
        <begin position="295"/>
        <end position="322"/>
    </location>
</feature>
<evidence type="ECO:0000259" key="4">
    <source>
        <dbReference type="PROSITE" id="PS50113"/>
    </source>
</evidence>
<dbReference type="PANTHER" id="PTHR24422">
    <property type="entry name" value="CHEMOTAXIS PROTEIN METHYLTRANSFERASE"/>
    <property type="match status" value="1"/>
</dbReference>
<dbReference type="InterPro" id="IPR035965">
    <property type="entry name" value="PAS-like_dom_sf"/>
</dbReference>
<dbReference type="InterPro" id="IPR000700">
    <property type="entry name" value="PAS-assoc_C"/>
</dbReference>
<dbReference type="SMART" id="SM00091">
    <property type="entry name" value="PAS"/>
    <property type="match status" value="2"/>
</dbReference>
<dbReference type="CDD" id="cd00130">
    <property type="entry name" value="PAS"/>
    <property type="match status" value="2"/>
</dbReference>
<keyword evidence="2" id="KW-0175">Coiled coil</keyword>
<dbReference type="InterPro" id="IPR013656">
    <property type="entry name" value="PAS_4"/>
</dbReference>
<dbReference type="NCBIfam" id="TIGR00229">
    <property type="entry name" value="sensory_box"/>
    <property type="match status" value="2"/>
</dbReference>
<dbReference type="PROSITE" id="PS50113">
    <property type="entry name" value="PAC"/>
    <property type="match status" value="2"/>
</dbReference>
<dbReference type="Pfam" id="PF00015">
    <property type="entry name" value="MCPsignal"/>
    <property type="match status" value="1"/>
</dbReference>
<dbReference type="SMART" id="SM00283">
    <property type="entry name" value="MA"/>
    <property type="match status" value="1"/>
</dbReference>
<accession>B8GNV8</accession>
<dbReference type="KEGG" id="tgr:Tgr7_0959"/>
<proteinExistence type="predicted"/>
<dbReference type="EMBL" id="CP001339">
    <property type="protein sequence ID" value="ACL72047.1"/>
    <property type="molecule type" value="Genomic_DNA"/>
</dbReference>
<sequence>MILNKRLHNELAECRQALAETRFAFDAIRASVAYIEFTPDGQILDVNEQFLAATGHTREVVLGAHHRLFCDPSYVKSTEYRQFWERLARGESHAGTFPRRRADGRRLWLEATYFPVRDASGRVTRVIKIASDVTAKQEQLRDQAAVFQALDRSMAVISFTPEGQILDANRNFLDAVGYRLDEVRGRHHRMFCDEAFYRDHPHFWEQLAAGELMTGKFRRLRSDGRELWLEASYNPILDEQGRTVKVIKFATDITESVDAANKIRDASAVAYSTAQQTADNAGRGYTSLLASVENSEQIRALIDEAKRAIHDLNSQSKNIETIVATISSVASQTNLLALNAAIEAARAGEHGRGFAVVADEVRQLAARTSTATEEITRVLQGNLQYTTEIVTRIENVSEAAERGRQQVISAGTLVDEIRSGATHVVDLVSSIPRVA</sequence>
<feature type="domain" description="PAC" evidence="4">
    <location>
        <begin position="213"/>
        <end position="265"/>
    </location>
</feature>
<protein>
    <submittedName>
        <fullName evidence="5">Putative methyl-accepting chemotaxis sensory transducer</fullName>
    </submittedName>
</protein>
<gene>
    <name evidence="5" type="ordered locus">Tgr7_0959</name>
</gene>
<dbReference type="AlphaFoldDB" id="B8GNV8"/>
<dbReference type="HOGENOM" id="CLU_000445_107_26_6"/>
<evidence type="ECO:0000256" key="2">
    <source>
        <dbReference type="SAM" id="Coils"/>
    </source>
</evidence>
<dbReference type="PANTHER" id="PTHR24422:SF10">
    <property type="entry name" value="CHEMOTAXIS PROTEIN METHYLTRANSFERASE 2"/>
    <property type="match status" value="1"/>
</dbReference>
<evidence type="ECO:0000313" key="5">
    <source>
        <dbReference type="EMBL" id="ACL72047.1"/>
    </source>
</evidence>
<keyword evidence="6" id="KW-1185">Reference proteome</keyword>
<dbReference type="RefSeq" id="WP_012637531.1">
    <property type="nucleotide sequence ID" value="NC_011901.1"/>
</dbReference>
<evidence type="ECO:0000259" key="3">
    <source>
        <dbReference type="PROSITE" id="PS50111"/>
    </source>
</evidence>
<dbReference type="InterPro" id="IPR004089">
    <property type="entry name" value="MCPsignal_dom"/>
</dbReference>
<dbReference type="GO" id="GO:0016020">
    <property type="term" value="C:membrane"/>
    <property type="evidence" value="ECO:0007669"/>
    <property type="project" value="InterPro"/>
</dbReference>
<dbReference type="STRING" id="396588.Tgr7_0959"/>
<evidence type="ECO:0000313" key="6">
    <source>
        <dbReference type="Proteomes" id="UP000002383"/>
    </source>
</evidence>
<dbReference type="Gene3D" id="3.30.450.20">
    <property type="entry name" value="PAS domain"/>
    <property type="match status" value="2"/>
</dbReference>
<dbReference type="Proteomes" id="UP000002383">
    <property type="component" value="Chromosome"/>
</dbReference>